<dbReference type="EMBL" id="LJIW01000001">
    <property type="protein sequence ID" value="PNG96564.1"/>
    <property type="molecule type" value="Genomic_DNA"/>
</dbReference>
<dbReference type="Proteomes" id="UP000236520">
    <property type="component" value="Unassembled WGS sequence"/>
</dbReference>
<name>A0A2J7Z8F9_STRMQ</name>
<evidence type="ECO:0000313" key="2">
    <source>
        <dbReference type="Proteomes" id="UP000236520"/>
    </source>
</evidence>
<proteinExistence type="predicted"/>
<evidence type="ECO:0000313" key="1">
    <source>
        <dbReference type="EMBL" id="PNG96564.1"/>
    </source>
</evidence>
<keyword evidence="2" id="KW-1185">Reference proteome</keyword>
<comment type="caution">
    <text evidence="1">The sequence shown here is derived from an EMBL/GenBank/DDBJ whole genome shotgun (WGS) entry which is preliminary data.</text>
</comment>
<gene>
    <name evidence="1" type="ORF">SMF913_12589</name>
</gene>
<accession>A0A2J7Z8F9</accession>
<protein>
    <submittedName>
        <fullName evidence="1">Uncharacterized protein</fullName>
    </submittedName>
</protein>
<dbReference type="RefSeq" id="WP_102934269.1">
    <property type="nucleotide sequence ID" value="NZ_LJIW01000001.1"/>
</dbReference>
<organism evidence="1 2">
    <name type="scientific">Streptomyces malaysiensis</name>
    <dbReference type="NCBI Taxonomy" id="92644"/>
    <lineage>
        <taxon>Bacteria</taxon>
        <taxon>Bacillati</taxon>
        <taxon>Actinomycetota</taxon>
        <taxon>Actinomycetes</taxon>
        <taxon>Kitasatosporales</taxon>
        <taxon>Streptomycetaceae</taxon>
        <taxon>Streptomyces</taxon>
        <taxon>Streptomyces violaceusniger group</taxon>
    </lineage>
</organism>
<sequence>MRYTIDHNSVFYVHEAGRTNLNGSVLRKAAPLDDEWVFNCFFALGVSPSSWRKHVIKSGIFHKGLIHPDGPHRLKPYFIVMQNPYTDDSARTFAVTNSKMRVFAGDDVQVHRVKIPRQMSPQDSYEVTQAFEQWVKYNRP</sequence>
<reference evidence="1 2" key="1">
    <citation type="submission" date="2015-09" db="EMBL/GenBank/DDBJ databases">
        <title>Genome sequence, genome mining and natural product profiling of a biocontrol bacterium Streptomyces malaysiensis F913.</title>
        <authorList>
            <person name="Xu Y."/>
            <person name="Wei J."/>
            <person name="Xie J."/>
            <person name="Li T."/>
            <person name="Zhou Z."/>
        </authorList>
    </citation>
    <scope>NUCLEOTIDE SEQUENCE [LARGE SCALE GENOMIC DNA]</scope>
    <source>
        <strain evidence="1 2">F913</strain>
    </source>
</reference>
<dbReference type="AlphaFoldDB" id="A0A2J7Z8F9"/>